<protein>
    <submittedName>
        <fullName evidence="2">Uncharacterized protein</fullName>
    </submittedName>
</protein>
<accession>A0A401GEN1</accession>
<sequence>MAIVDNCCHSRSAILKPFPSIHVGLDVWHFLMRYLICIIDGTKNPLRAGVARDIVDAILKMTADKHSPATYWDRHEQERRMEAVYEKWAKHEGMWTAAAAKVHLDQLTHVRKGCLTRPRQDVRADGSHIEGSHKGWNSLQRNHASRIIVLHTLCHDFVLRQNIRVTYRNDQRTTGDFLQITFSSHHVRLVDTVAKFWNALLTGDDIGALPAGLHKAPELEVVSSGETFGLVNAKSAMDYHNLLEIKEEPDELIDLSLQDELTAESILRELDINPALLQEPAAHGKRPTSALSIPSASGAPRELPTTVDLTDDAAGSSSLQLVRTDVAFTTLLESSSPWVMTASSGQTAIEFSSLHRAVKISLSRWASDLAATDCDAVNPQVILLEGTPSETATVNSVETSQKAEQKQREVDCLPIRIGPSNSSLFKRKADAELSHPTAAVAQSNTAEVLPDSAAASKRLKLSAEGWNSSYVSSKSALHCSSAGAGPSRPKAISSSMSDFFAVRTPRATSSMLSGKRCLPTGASEAVLKTQSALALTLALPALNISGLTASQRVFSISTGIHILSLTILTDNEFYLFMNLRSEFQWVSYNMTPQKWVVAANDYNVRLEALNGAKGKNTIRKTPRALMEKLGEIEPKILTCLSSGKFTCA</sequence>
<organism evidence="2 3">
    <name type="scientific">Sparassis crispa</name>
    <dbReference type="NCBI Taxonomy" id="139825"/>
    <lineage>
        <taxon>Eukaryota</taxon>
        <taxon>Fungi</taxon>
        <taxon>Dikarya</taxon>
        <taxon>Basidiomycota</taxon>
        <taxon>Agaricomycotina</taxon>
        <taxon>Agaricomycetes</taxon>
        <taxon>Polyporales</taxon>
        <taxon>Sparassidaceae</taxon>
        <taxon>Sparassis</taxon>
    </lineage>
</organism>
<dbReference type="AlphaFoldDB" id="A0A401GEN1"/>
<name>A0A401GEN1_9APHY</name>
<reference evidence="2 3" key="1">
    <citation type="journal article" date="2018" name="Sci. Rep.">
        <title>Genome sequence of the cauliflower mushroom Sparassis crispa (Hanabiratake) and its association with beneficial usage.</title>
        <authorList>
            <person name="Kiyama R."/>
            <person name="Furutani Y."/>
            <person name="Kawaguchi K."/>
            <person name="Nakanishi T."/>
        </authorList>
    </citation>
    <scope>NUCLEOTIDE SEQUENCE [LARGE SCALE GENOMIC DNA]</scope>
</reference>
<dbReference type="OrthoDB" id="2755889at2759"/>
<dbReference type="GeneID" id="38777559"/>
<keyword evidence="3" id="KW-1185">Reference proteome</keyword>
<evidence type="ECO:0000256" key="1">
    <source>
        <dbReference type="SAM" id="MobiDB-lite"/>
    </source>
</evidence>
<gene>
    <name evidence="2" type="ORF">SCP_0303590</name>
</gene>
<feature type="region of interest" description="Disordered" evidence="1">
    <location>
        <begin position="281"/>
        <end position="302"/>
    </location>
</feature>
<dbReference type="EMBL" id="BFAD01000003">
    <property type="protein sequence ID" value="GBE80642.1"/>
    <property type="molecule type" value="Genomic_DNA"/>
</dbReference>
<comment type="caution">
    <text evidence="2">The sequence shown here is derived from an EMBL/GenBank/DDBJ whole genome shotgun (WGS) entry which is preliminary data.</text>
</comment>
<dbReference type="Proteomes" id="UP000287166">
    <property type="component" value="Unassembled WGS sequence"/>
</dbReference>
<dbReference type="InParanoid" id="A0A401GEN1"/>
<dbReference type="RefSeq" id="XP_027611555.1">
    <property type="nucleotide sequence ID" value="XM_027755754.1"/>
</dbReference>
<evidence type="ECO:0000313" key="3">
    <source>
        <dbReference type="Proteomes" id="UP000287166"/>
    </source>
</evidence>
<evidence type="ECO:0000313" key="2">
    <source>
        <dbReference type="EMBL" id="GBE80642.1"/>
    </source>
</evidence>
<proteinExistence type="predicted"/>